<gene>
    <name evidence="1" type="ORF">L698_06935</name>
</gene>
<reference evidence="1 2" key="1">
    <citation type="journal article" date="2014" name="J. Clin. Microbiol.">
        <title>Characterization of Streptococcus tigurinus Small-Colony Variants Causing Prosthetic Joint Infection by Comparative Whole-Genome Analyses.</title>
        <authorList>
            <person name="Zbinden A."/>
            <person name="Quiblier C."/>
            <person name="Hernandez D."/>
            <person name="Herzog K."/>
            <person name="Bodler P."/>
            <person name="Senn M.M."/>
            <person name="Gizard Y."/>
            <person name="Schrenzel J."/>
            <person name="Francois P."/>
        </authorList>
    </citation>
    <scope>NUCLEOTIDE SEQUENCE [LARGE SCALE GENOMIC DNA]</scope>
    <source>
        <strain evidence="1 2">2426</strain>
    </source>
</reference>
<protein>
    <submittedName>
        <fullName evidence="1">Uncharacterized protein</fullName>
    </submittedName>
</protein>
<dbReference type="EMBL" id="ASXA01000004">
    <property type="protein sequence ID" value="EPX89449.1"/>
    <property type="molecule type" value="Genomic_DNA"/>
</dbReference>
<sequence>MIPAPFLSFARVSKQSFWENFDKIVISIKRTEA</sequence>
<dbReference type="AlphaFoldDB" id="S9SSN9"/>
<evidence type="ECO:0000313" key="1">
    <source>
        <dbReference type="EMBL" id="EPX89449.1"/>
    </source>
</evidence>
<evidence type="ECO:0000313" key="2">
    <source>
        <dbReference type="Proteomes" id="UP000015340"/>
    </source>
</evidence>
<comment type="caution">
    <text evidence="1">The sequence shown here is derived from an EMBL/GenBank/DDBJ whole genome shotgun (WGS) entry which is preliminary data.</text>
</comment>
<organism evidence="1 2">
    <name type="scientific">Streptococcus oralis subsp. tigurinus 2426</name>
    <dbReference type="NCBI Taxonomy" id="1333865"/>
    <lineage>
        <taxon>Bacteria</taxon>
        <taxon>Bacillati</taxon>
        <taxon>Bacillota</taxon>
        <taxon>Bacilli</taxon>
        <taxon>Lactobacillales</taxon>
        <taxon>Streptococcaceae</taxon>
        <taxon>Streptococcus</taxon>
    </lineage>
</organism>
<dbReference type="Proteomes" id="UP000015340">
    <property type="component" value="Unassembled WGS sequence"/>
</dbReference>
<accession>S9SSN9</accession>
<proteinExistence type="predicted"/>
<name>S9SSN9_STROR</name>